<evidence type="ECO:0000256" key="2">
    <source>
        <dbReference type="ARBA" id="ARBA00023125"/>
    </source>
</evidence>
<dbReference type="CDD" id="cd06124">
    <property type="entry name" value="cupin_NimR-like_N"/>
    <property type="match status" value="1"/>
</dbReference>
<accession>A0A543GEH0</accession>
<dbReference type="InterPro" id="IPR011051">
    <property type="entry name" value="RmlC_Cupin_sf"/>
</dbReference>
<dbReference type="InterPro" id="IPR003313">
    <property type="entry name" value="AraC-bd"/>
</dbReference>
<evidence type="ECO:0000313" key="5">
    <source>
        <dbReference type="EMBL" id="TQM44478.1"/>
    </source>
</evidence>
<feature type="domain" description="HTH araC/xylS-type" evidence="4">
    <location>
        <begin position="157"/>
        <end position="254"/>
    </location>
</feature>
<protein>
    <submittedName>
        <fullName evidence="5">AraC-like DNA-binding protein</fullName>
    </submittedName>
</protein>
<dbReference type="InterPro" id="IPR018060">
    <property type="entry name" value="HTH_AraC"/>
</dbReference>
<dbReference type="PANTHER" id="PTHR11019:SF199">
    <property type="entry name" value="HTH-TYPE TRANSCRIPTIONAL REGULATOR NIMR"/>
    <property type="match status" value="1"/>
</dbReference>
<dbReference type="Gene3D" id="1.10.10.60">
    <property type="entry name" value="Homeodomain-like"/>
    <property type="match status" value="1"/>
</dbReference>
<keyword evidence="2 5" id="KW-0238">DNA-binding</keyword>
<dbReference type="OrthoDB" id="2039152at2"/>
<name>A0A543GEH0_9PSEU</name>
<dbReference type="AlphaFoldDB" id="A0A543GEH0"/>
<dbReference type="InterPro" id="IPR018062">
    <property type="entry name" value="HTH_AraC-typ_CS"/>
</dbReference>
<comment type="caution">
    <text evidence="5">The sequence shown here is derived from an EMBL/GenBank/DDBJ whole genome shotgun (WGS) entry which is preliminary data.</text>
</comment>
<dbReference type="Pfam" id="PF12833">
    <property type="entry name" value="HTH_18"/>
    <property type="match status" value="1"/>
</dbReference>
<gene>
    <name evidence="5" type="ORF">FB388_1845</name>
</gene>
<dbReference type="SUPFAM" id="SSF46689">
    <property type="entry name" value="Homeodomain-like"/>
    <property type="match status" value="1"/>
</dbReference>
<evidence type="ECO:0000259" key="4">
    <source>
        <dbReference type="PROSITE" id="PS01124"/>
    </source>
</evidence>
<keyword evidence="6" id="KW-1185">Reference proteome</keyword>
<evidence type="ECO:0000256" key="3">
    <source>
        <dbReference type="ARBA" id="ARBA00023163"/>
    </source>
</evidence>
<dbReference type="SMART" id="SM00342">
    <property type="entry name" value="HTH_ARAC"/>
    <property type="match status" value="1"/>
</dbReference>
<dbReference type="PROSITE" id="PS00041">
    <property type="entry name" value="HTH_ARAC_FAMILY_1"/>
    <property type="match status" value="1"/>
</dbReference>
<dbReference type="SUPFAM" id="SSF51182">
    <property type="entry name" value="RmlC-like cupins"/>
    <property type="match status" value="1"/>
</dbReference>
<dbReference type="Pfam" id="PF02311">
    <property type="entry name" value="AraC_binding"/>
    <property type="match status" value="1"/>
</dbReference>
<dbReference type="GO" id="GO:0003700">
    <property type="term" value="F:DNA-binding transcription factor activity"/>
    <property type="evidence" value="ECO:0007669"/>
    <property type="project" value="InterPro"/>
</dbReference>
<evidence type="ECO:0000256" key="1">
    <source>
        <dbReference type="ARBA" id="ARBA00023015"/>
    </source>
</evidence>
<keyword evidence="1" id="KW-0805">Transcription regulation</keyword>
<keyword evidence="3" id="KW-0804">Transcription</keyword>
<dbReference type="InterPro" id="IPR009057">
    <property type="entry name" value="Homeodomain-like_sf"/>
</dbReference>
<dbReference type="Gene3D" id="2.60.120.10">
    <property type="entry name" value="Jelly Rolls"/>
    <property type="match status" value="1"/>
</dbReference>
<dbReference type="GO" id="GO:0043565">
    <property type="term" value="F:sequence-specific DNA binding"/>
    <property type="evidence" value="ECO:0007669"/>
    <property type="project" value="InterPro"/>
</dbReference>
<dbReference type="InterPro" id="IPR014710">
    <property type="entry name" value="RmlC-like_jellyroll"/>
</dbReference>
<organism evidence="5 6">
    <name type="scientific">Pseudonocardia cypriaca</name>
    <dbReference type="NCBI Taxonomy" id="882449"/>
    <lineage>
        <taxon>Bacteria</taxon>
        <taxon>Bacillati</taxon>
        <taxon>Actinomycetota</taxon>
        <taxon>Actinomycetes</taxon>
        <taxon>Pseudonocardiales</taxon>
        <taxon>Pseudonocardiaceae</taxon>
        <taxon>Pseudonocardia</taxon>
    </lineage>
</organism>
<dbReference type="PROSITE" id="PS01124">
    <property type="entry name" value="HTH_ARAC_FAMILY_2"/>
    <property type="match status" value="1"/>
</dbReference>
<dbReference type="EMBL" id="VFPH01000001">
    <property type="protein sequence ID" value="TQM44478.1"/>
    <property type="molecule type" value="Genomic_DNA"/>
</dbReference>
<dbReference type="RefSeq" id="WP_142099369.1">
    <property type="nucleotide sequence ID" value="NZ_VFPH01000001.1"/>
</dbReference>
<dbReference type="PANTHER" id="PTHR11019">
    <property type="entry name" value="HTH-TYPE TRANSCRIPTIONAL REGULATOR NIMR"/>
    <property type="match status" value="1"/>
</dbReference>
<dbReference type="Proteomes" id="UP000319818">
    <property type="component" value="Unassembled WGS sequence"/>
</dbReference>
<reference evidence="5 6" key="1">
    <citation type="submission" date="2019-06" db="EMBL/GenBank/DDBJ databases">
        <title>Sequencing the genomes of 1000 actinobacteria strains.</title>
        <authorList>
            <person name="Klenk H.-P."/>
        </authorList>
    </citation>
    <scope>NUCLEOTIDE SEQUENCE [LARGE SCALE GENOMIC DNA]</scope>
    <source>
        <strain evidence="5 6">DSM 45511</strain>
    </source>
</reference>
<sequence>MSRSGHPTGLLAPPLGAALVGRFALARGHRFAEHVHPTHQLAWAERGVLSISAGDTTWALPPTRALWIPAGVRHTTAAATATAMHSLYLRPARAPEGFDRPTVLAVAPLLAALIGHLGRAELGDAERARAEAVLFDQLVPAPVASVELAMPADERARRVADALLADPADDRGVEAMARYAGTSPRTLHRLFRDATGCGLGEWRTRARVRGALELLATGVPVSVVAARVGYRTPSAFVAAFRNVLGTTPGQVFGSPVRDLPPASDGIIGAPG</sequence>
<evidence type="ECO:0000313" key="6">
    <source>
        <dbReference type="Proteomes" id="UP000319818"/>
    </source>
</evidence>
<proteinExistence type="predicted"/>